<dbReference type="CDD" id="cd07302">
    <property type="entry name" value="CHD"/>
    <property type="match status" value="1"/>
</dbReference>
<dbReference type="SUPFAM" id="SSF55073">
    <property type="entry name" value="Nucleotide cyclase"/>
    <property type="match status" value="1"/>
</dbReference>
<dbReference type="PROSITE" id="PS50011">
    <property type="entry name" value="PROTEIN_KINASE_DOM"/>
    <property type="match status" value="1"/>
</dbReference>
<dbReference type="InterPro" id="IPR041664">
    <property type="entry name" value="AAA_16"/>
</dbReference>
<feature type="binding site" evidence="4">
    <location>
        <position position="97"/>
    </location>
    <ligand>
        <name>ATP</name>
        <dbReference type="ChEBI" id="CHEBI:30616"/>
    </ligand>
</feature>
<name>A0ABY9X0S8_9BACT</name>
<organism evidence="7 8">
    <name type="scientific">Archangium minus</name>
    <dbReference type="NCBI Taxonomy" id="83450"/>
    <lineage>
        <taxon>Bacteria</taxon>
        <taxon>Pseudomonadati</taxon>
        <taxon>Myxococcota</taxon>
        <taxon>Myxococcia</taxon>
        <taxon>Myxococcales</taxon>
        <taxon>Cystobacterineae</taxon>
        <taxon>Archangiaceae</taxon>
        <taxon>Archangium</taxon>
    </lineage>
</organism>
<dbReference type="SMART" id="SM00028">
    <property type="entry name" value="TPR"/>
    <property type="match status" value="3"/>
</dbReference>
<dbReference type="InterPro" id="IPR008271">
    <property type="entry name" value="Ser/Thr_kinase_AS"/>
</dbReference>
<dbReference type="SUPFAM" id="SSF52540">
    <property type="entry name" value="P-loop containing nucleoside triphosphate hydrolases"/>
    <property type="match status" value="1"/>
</dbReference>
<dbReference type="PROSITE" id="PS00107">
    <property type="entry name" value="PROTEIN_KINASE_ATP"/>
    <property type="match status" value="1"/>
</dbReference>
<dbReference type="InterPro" id="IPR019734">
    <property type="entry name" value="TPR_rpt"/>
</dbReference>
<feature type="domain" description="Protein kinase" evidence="6">
    <location>
        <begin position="68"/>
        <end position="340"/>
    </location>
</feature>
<dbReference type="EMBL" id="CP043494">
    <property type="protein sequence ID" value="WNG48996.1"/>
    <property type="molecule type" value="Genomic_DNA"/>
</dbReference>
<comment type="subcellular location">
    <subcellularLocation>
        <location evidence="1">Membrane</location>
        <topology evidence="1">Single-pass membrane protein</topology>
    </subcellularLocation>
</comment>
<dbReference type="Gene3D" id="1.25.40.10">
    <property type="entry name" value="Tetratricopeptide repeat domain"/>
    <property type="match status" value="2"/>
</dbReference>
<dbReference type="Proteomes" id="UP001611383">
    <property type="component" value="Chromosome"/>
</dbReference>
<dbReference type="Gene3D" id="3.30.70.1230">
    <property type="entry name" value="Nucleotide cyclase"/>
    <property type="match status" value="1"/>
</dbReference>
<evidence type="ECO:0000313" key="7">
    <source>
        <dbReference type="EMBL" id="WNG48996.1"/>
    </source>
</evidence>
<evidence type="ECO:0000259" key="6">
    <source>
        <dbReference type="PROSITE" id="PS50011"/>
    </source>
</evidence>
<dbReference type="PANTHER" id="PTHR16305:SF28">
    <property type="entry name" value="GUANYLATE CYCLASE DOMAIN-CONTAINING PROTEIN"/>
    <property type="match status" value="1"/>
</dbReference>
<dbReference type="InterPro" id="IPR017441">
    <property type="entry name" value="Protein_kinase_ATP_BS"/>
</dbReference>
<dbReference type="InterPro" id="IPR011009">
    <property type="entry name" value="Kinase-like_dom_sf"/>
</dbReference>
<evidence type="ECO:0000256" key="4">
    <source>
        <dbReference type="PROSITE-ProRule" id="PRU10141"/>
    </source>
</evidence>
<dbReference type="Pfam" id="PF13191">
    <property type="entry name" value="AAA_16"/>
    <property type="match status" value="1"/>
</dbReference>
<dbReference type="SUPFAM" id="SSF56112">
    <property type="entry name" value="Protein kinase-like (PK-like)"/>
    <property type="match status" value="1"/>
</dbReference>
<dbReference type="Gene3D" id="3.30.200.20">
    <property type="entry name" value="Phosphorylase Kinase, domain 1"/>
    <property type="match status" value="1"/>
</dbReference>
<dbReference type="Gene3D" id="3.40.50.300">
    <property type="entry name" value="P-loop containing nucleotide triphosphate hydrolases"/>
    <property type="match status" value="1"/>
</dbReference>
<keyword evidence="7" id="KW-0418">Kinase</keyword>
<reference evidence="7 8" key="1">
    <citation type="submission" date="2019-08" db="EMBL/GenBank/DDBJ databases">
        <title>Archangium and Cystobacter genomes.</title>
        <authorList>
            <person name="Chen I.-C.K."/>
            <person name="Wielgoss S."/>
        </authorList>
    </citation>
    <scope>NUCLEOTIDE SEQUENCE [LARGE SCALE GENOMIC DNA]</scope>
    <source>
        <strain evidence="7 8">Cbm 6</strain>
    </source>
</reference>
<dbReference type="Pfam" id="PF00069">
    <property type="entry name" value="Pkinase"/>
    <property type="match status" value="1"/>
</dbReference>
<dbReference type="SMART" id="SM00220">
    <property type="entry name" value="S_TKc"/>
    <property type="match status" value="1"/>
</dbReference>
<dbReference type="PANTHER" id="PTHR16305">
    <property type="entry name" value="TESTICULAR SOLUBLE ADENYLYL CYCLASE"/>
    <property type="match status" value="1"/>
</dbReference>
<keyword evidence="3 4" id="KW-0067">ATP-binding</keyword>
<evidence type="ECO:0000313" key="8">
    <source>
        <dbReference type="Proteomes" id="UP001611383"/>
    </source>
</evidence>
<proteinExistence type="predicted"/>
<dbReference type="InterPro" id="IPR011990">
    <property type="entry name" value="TPR-like_helical_dom_sf"/>
</dbReference>
<evidence type="ECO:0000256" key="5">
    <source>
        <dbReference type="SAM" id="MobiDB-lite"/>
    </source>
</evidence>
<dbReference type="InterPro" id="IPR029787">
    <property type="entry name" value="Nucleotide_cyclase"/>
</dbReference>
<feature type="region of interest" description="Disordered" evidence="5">
    <location>
        <begin position="1"/>
        <end position="23"/>
    </location>
</feature>
<gene>
    <name evidence="7" type="ORF">F0U60_36415</name>
</gene>
<evidence type="ECO:0000256" key="3">
    <source>
        <dbReference type="ARBA" id="ARBA00022840"/>
    </source>
</evidence>
<dbReference type="CDD" id="cd14014">
    <property type="entry name" value="STKc_PknB_like"/>
    <property type="match status" value="1"/>
</dbReference>
<dbReference type="InterPro" id="IPR027417">
    <property type="entry name" value="P-loop_NTPase"/>
</dbReference>
<dbReference type="Gene3D" id="1.10.510.10">
    <property type="entry name" value="Transferase(Phosphotransferase) domain 1"/>
    <property type="match status" value="1"/>
</dbReference>
<evidence type="ECO:0000256" key="1">
    <source>
        <dbReference type="ARBA" id="ARBA00004167"/>
    </source>
</evidence>
<sequence length="1341" mass="148530">MGRFLASPAPARARGVAQAPLARQPRMDSIQDDMDFGDSLLEEVVSSDPWLASPVPGEKLGGPNGRRFEIKLALGRGSMGEVFQAWDAELQREVALKFLNPQTVSLGSRVTELLQQEARAIARLNHENIVRLFDVAEWRVEHGEQRVLFLVMEYLEGESLSARLHRSRLELKEAMAIMEGVAAGLAHAHQRHLIHRDLKPANVFLTREGTVKLLDFGLAHLVASSLPLPDMSTAGTPLYMAPEQWLGGPQDERTDVWAAGLLLYELLTGKRPFSTLCAEELRARVISPEPVPSVRTLRPEVPRELEQLIATALAKDPARRIPSGQELLEELREVSEHLGLHREQGQLAVAQRRQVTLVCCVPLGLPAALDPEDFDELEAAFHETCEELLGQHGGSVTPSMGSQVLACFGYPHALEEDSRHAVHAGLILARNFPQVLQRKLPRPFSRGLSVGVGIHTDRVALHESPGGPVLSGEAPEVVAWLARQAEPGTVLLSEATRTLVRGAFEMEPRGTRRPTGTSATRPLRVFQALSEHEARSRFEQTRATLGLTPLVGRERELQEVLSLWARARQGQGTAVLLRGEAGLGKSRLIYEVRERVASEADCRLNAQCSAPFSSSALYPVIALLQRLLEDSRQEDAALASPRGLESRLVALGLSVEHLQALVSLLSLPAMETLPSTQLTPERQKSLVFEALAILLRSLAHKRPVLLVVEDLHWADPSTLELLARLHESVKQSRVLLLLSTRAEPRDAAPRWPGLHVISLERLSEKQTQVLVQEMVRGRPLTSNVMRQLVKRTEGVPLFAEELTRMLLERQAAGETSSSIPLSLHELLLARLDTLPPRQKMLAQLCSVMGRSFSSALVAALTRQSEAARSRDLEGLVSAGILEQAGSSAGPAEYRFRHALIQEAACQSLLRSTRREYHQRIAAVLEESFPELVESHPELLAHHYTEAAQPARALLWWARAGAHASQRSANEEAIEHLTRALKLLQTLPDASQRQGEELRLLLTLGIPLVQARGYQSAEAERTFARARSLLDAVGNELPRLELSYWGAFSFYLARSELSPARELAERLVAQGQQQENRELLALGHGMMSMVAFTRGQGRAAREHAELALECSHFTLDEHRRLALRHWVEPRVKALAYGSLILSWSGDLELARTWGQEALALAGRIGHLHTSAFALHFVALGSQYWGDVVSTLELAERCMALSSEHHFRMWRSGAALLRGWALAGLGWAPQGLALMRQGLEQWRTSGIQSSQSHHCGMLAELYLWQRQPQQALEVVDRALAHLGEERFYASALHRLRGEGLRALGHEQEAEASFKSALAIAREQGAYTFERLARQRLKTIPVRA</sequence>
<dbReference type="PROSITE" id="PS00108">
    <property type="entry name" value="PROTEIN_KINASE_ST"/>
    <property type="match status" value="1"/>
</dbReference>
<keyword evidence="2 4" id="KW-0547">Nucleotide-binding</keyword>
<dbReference type="InterPro" id="IPR000719">
    <property type="entry name" value="Prot_kinase_dom"/>
</dbReference>
<keyword evidence="7" id="KW-0808">Transferase</keyword>
<dbReference type="GO" id="GO:0016301">
    <property type="term" value="F:kinase activity"/>
    <property type="evidence" value="ECO:0007669"/>
    <property type="project" value="UniProtKB-KW"/>
</dbReference>
<dbReference type="SUPFAM" id="SSF48452">
    <property type="entry name" value="TPR-like"/>
    <property type="match status" value="1"/>
</dbReference>
<keyword evidence="8" id="KW-1185">Reference proteome</keyword>
<accession>A0ABY9X0S8</accession>
<dbReference type="InterPro" id="IPR001054">
    <property type="entry name" value="A/G_cyclase"/>
</dbReference>
<protein>
    <submittedName>
        <fullName evidence="7">Protein kinase</fullName>
    </submittedName>
</protein>
<evidence type="ECO:0000256" key="2">
    <source>
        <dbReference type="ARBA" id="ARBA00022741"/>
    </source>
</evidence>